<evidence type="ECO:0000256" key="1">
    <source>
        <dbReference type="ARBA" id="ARBA00022598"/>
    </source>
</evidence>
<dbReference type="Pfam" id="PF03099">
    <property type="entry name" value="BPL_LplA_LipB"/>
    <property type="match status" value="1"/>
</dbReference>
<dbReference type="Gene3D" id="3.30.930.10">
    <property type="entry name" value="Bira Bifunctional Protein, Domain 2"/>
    <property type="match status" value="1"/>
</dbReference>
<proteinExistence type="predicted"/>
<reference evidence="6" key="1">
    <citation type="journal article" date="2019" name="Int. J. Syst. Evol. Microbiol.">
        <title>The Global Catalogue of Microorganisms (GCM) 10K type strain sequencing project: providing services to taxonomists for standard genome sequencing and annotation.</title>
        <authorList>
            <consortium name="The Broad Institute Genomics Platform"/>
            <consortium name="The Broad Institute Genome Sequencing Center for Infectious Disease"/>
            <person name="Wu L."/>
            <person name="Ma J."/>
        </authorList>
    </citation>
    <scope>NUCLEOTIDE SEQUENCE [LARGE SCALE GENOMIC DNA]</scope>
    <source>
        <strain evidence="6">JCM 9377</strain>
    </source>
</reference>
<accession>A0ABP6QMF7</accession>
<dbReference type="PANTHER" id="PTHR12835">
    <property type="entry name" value="BIOTIN PROTEIN LIGASE"/>
    <property type="match status" value="1"/>
</dbReference>
<dbReference type="PROSITE" id="PS51733">
    <property type="entry name" value="BPL_LPL_CATALYTIC"/>
    <property type="match status" value="1"/>
</dbReference>
<dbReference type="Pfam" id="PF02237">
    <property type="entry name" value="BPL_C"/>
    <property type="match status" value="1"/>
</dbReference>
<dbReference type="InterPro" id="IPR004143">
    <property type="entry name" value="BPL_LPL_catalytic"/>
</dbReference>
<evidence type="ECO:0000256" key="2">
    <source>
        <dbReference type="ARBA" id="ARBA00023267"/>
    </source>
</evidence>
<dbReference type="Gene3D" id="2.30.30.100">
    <property type="match status" value="1"/>
</dbReference>
<gene>
    <name evidence="5" type="ORF">GCM10010468_69090</name>
</gene>
<dbReference type="EC" id="6.3.4.15" evidence="3"/>
<keyword evidence="1 5" id="KW-0436">Ligase</keyword>
<evidence type="ECO:0000313" key="6">
    <source>
        <dbReference type="Proteomes" id="UP001501237"/>
    </source>
</evidence>
<feature type="domain" description="BPL/LPL catalytic" evidence="4">
    <location>
        <begin position="23"/>
        <end position="223"/>
    </location>
</feature>
<organism evidence="5 6">
    <name type="scientific">Actinocorallia longicatena</name>
    <dbReference type="NCBI Taxonomy" id="111803"/>
    <lineage>
        <taxon>Bacteria</taxon>
        <taxon>Bacillati</taxon>
        <taxon>Actinomycetota</taxon>
        <taxon>Actinomycetes</taxon>
        <taxon>Streptosporangiales</taxon>
        <taxon>Thermomonosporaceae</taxon>
        <taxon>Actinocorallia</taxon>
    </lineage>
</organism>
<evidence type="ECO:0000259" key="4">
    <source>
        <dbReference type="PROSITE" id="PS51733"/>
    </source>
</evidence>
<sequence length="305" mass="31440">MGLDGGVTGRYSNLERPPLSERGLERALVRDGGFWRRVSVVAETGSTNADLAELAKAGAPEGTVLVAEAQTAGRGRLGRQWSAPARSGLMFSVLLRPGPAVPPGRLGWIPLLTGVAVATAVRSVTSRAGAGEFGEATGKAIVSAGLKWPNDLLAGERKLAGILAERAGEAVVVGVGLNVSLREDELPVPAATSLVLEDAAVSDRETVLKAILRETALRYGEWRAADGDPDGSGLRAAYRDLCVTLGQEIRIELPGGESVPGTAVDVDLDGRLVVSTDGGRRAFSAGDVIHVGKPGPNGTAVTTVT</sequence>
<dbReference type="NCBIfam" id="TIGR00121">
    <property type="entry name" value="birA_ligase"/>
    <property type="match status" value="1"/>
</dbReference>
<keyword evidence="6" id="KW-1185">Reference proteome</keyword>
<keyword evidence="2" id="KW-0092">Biotin</keyword>
<evidence type="ECO:0000256" key="3">
    <source>
        <dbReference type="ARBA" id="ARBA00024227"/>
    </source>
</evidence>
<dbReference type="SUPFAM" id="SSF55681">
    <property type="entry name" value="Class II aaRS and biotin synthetases"/>
    <property type="match status" value="1"/>
</dbReference>
<dbReference type="Proteomes" id="UP001501237">
    <property type="component" value="Unassembled WGS sequence"/>
</dbReference>
<dbReference type="InterPro" id="IPR045864">
    <property type="entry name" value="aa-tRNA-synth_II/BPL/LPL"/>
</dbReference>
<dbReference type="InterPro" id="IPR003142">
    <property type="entry name" value="BPL_C"/>
</dbReference>
<protein>
    <recommendedName>
        <fullName evidence="3">biotin--[biotin carboxyl-carrier protein] ligase</fullName>
        <ecNumber evidence="3">6.3.4.15</ecNumber>
    </recommendedName>
</protein>
<dbReference type="InterPro" id="IPR004408">
    <property type="entry name" value="Biotin_CoA_COase_ligase"/>
</dbReference>
<comment type="caution">
    <text evidence="5">The sequence shown here is derived from an EMBL/GenBank/DDBJ whole genome shotgun (WGS) entry which is preliminary data.</text>
</comment>
<dbReference type="GO" id="GO:0016874">
    <property type="term" value="F:ligase activity"/>
    <property type="evidence" value="ECO:0007669"/>
    <property type="project" value="UniProtKB-KW"/>
</dbReference>
<dbReference type="PANTHER" id="PTHR12835:SF5">
    <property type="entry name" value="BIOTIN--PROTEIN LIGASE"/>
    <property type="match status" value="1"/>
</dbReference>
<dbReference type="EMBL" id="BAAAUV010000028">
    <property type="protein sequence ID" value="GAA3235380.1"/>
    <property type="molecule type" value="Genomic_DNA"/>
</dbReference>
<evidence type="ECO:0000313" key="5">
    <source>
        <dbReference type="EMBL" id="GAA3235380.1"/>
    </source>
</evidence>
<dbReference type="CDD" id="cd16442">
    <property type="entry name" value="BPL"/>
    <property type="match status" value="1"/>
</dbReference>
<name>A0ABP6QMF7_9ACTN</name>